<dbReference type="EMBL" id="ARXX01000029">
    <property type="protein sequence ID" value="MBF5056800.1"/>
    <property type="molecule type" value="Genomic_DNA"/>
</dbReference>
<feature type="signal peptide" evidence="1">
    <location>
        <begin position="1"/>
        <end position="17"/>
    </location>
</feature>
<proteinExistence type="predicted"/>
<reference evidence="2 3" key="1">
    <citation type="submission" date="2012-09" db="EMBL/GenBank/DDBJ databases">
        <title>Genome Sequence of alkane-degrading Bacterium Alcanivorax sp. 521-1.</title>
        <authorList>
            <person name="Lai Q."/>
            <person name="Shao Z."/>
        </authorList>
    </citation>
    <scope>NUCLEOTIDE SEQUENCE [LARGE SCALE GENOMIC DNA]</scope>
    <source>
        <strain evidence="2 3">521-1</strain>
    </source>
</reference>
<keyword evidence="1" id="KW-0732">Signal</keyword>
<evidence type="ECO:0000313" key="2">
    <source>
        <dbReference type="EMBL" id="MBF5056800.1"/>
    </source>
</evidence>
<dbReference type="InterPro" id="IPR025737">
    <property type="entry name" value="FApF"/>
</dbReference>
<protein>
    <submittedName>
        <fullName evidence="2">Meta-pathway phenol degradation-like protein</fullName>
    </submittedName>
</protein>
<feature type="chain" id="PRO_5046743309" evidence="1">
    <location>
        <begin position="18"/>
        <end position="295"/>
    </location>
</feature>
<organism evidence="2 3">
    <name type="scientific">Alloalcanivorax profundimaris</name>
    <dbReference type="NCBI Taxonomy" id="2735259"/>
    <lineage>
        <taxon>Bacteria</taxon>
        <taxon>Pseudomonadati</taxon>
        <taxon>Pseudomonadota</taxon>
        <taxon>Gammaproteobacteria</taxon>
        <taxon>Oceanospirillales</taxon>
        <taxon>Alcanivoracaceae</taxon>
        <taxon>Alloalcanivorax</taxon>
    </lineage>
</organism>
<keyword evidence="3" id="KW-1185">Reference proteome</keyword>
<evidence type="ECO:0000256" key="1">
    <source>
        <dbReference type="SAM" id="SignalP"/>
    </source>
</evidence>
<dbReference type="RefSeq" id="WP_161383543.1">
    <property type="nucleotide sequence ID" value="NZ_ARXX01000029.1"/>
</dbReference>
<sequence length="295" mass="32252">MALISLGGALLSAPATAAENGNISWPIGVNTVLNGVATAPGETRLYNYTLFYSANQLNDGAGDDSGVDVDAEIFVDALRIDRGWGMIGRNTHLVSGFVLPYVDASITLFGDESTDTGFGNLSLKPLIIGTHNDANTFFMQIAPLDLDVPTGSYDRDRAANAAVNYTSWQPNAGYSWFPAPGWEIGGTLSAAVNTENDDTDYQTGWLMHYEQVVAWSVTDKLQLGVQGFYFKQMSDDEVDGHTYLDGYRTRGAALGPQVRYDFRPGVAVVAKYQKEFDSENKAEGERFWVQFTFPF</sequence>
<name>A0ABS0AU48_9GAMM</name>
<gene>
    <name evidence="2" type="ORF">Y5W_02094</name>
</gene>
<dbReference type="Pfam" id="PF13557">
    <property type="entry name" value="Phenol_MetA_deg"/>
    <property type="match status" value="1"/>
</dbReference>
<accession>A0ABS0AU48</accession>
<comment type="caution">
    <text evidence="2">The sequence shown here is derived from an EMBL/GenBank/DDBJ whole genome shotgun (WGS) entry which is preliminary data.</text>
</comment>
<evidence type="ECO:0000313" key="3">
    <source>
        <dbReference type="Proteomes" id="UP000662703"/>
    </source>
</evidence>
<dbReference type="Proteomes" id="UP000662703">
    <property type="component" value="Unassembled WGS sequence"/>
</dbReference>